<feature type="transmembrane region" description="Helical" evidence="2">
    <location>
        <begin position="12"/>
        <end position="33"/>
    </location>
</feature>
<organism evidence="5 7">
    <name type="scientific">Dracunculus medinensis</name>
    <name type="common">Guinea worm</name>
    <dbReference type="NCBI Taxonomy" id="318479"/>
    <lineage>
        <taxon>Eukaryota</taxon>
        <taxon>Metazoa</taxon>
        <taxon>Ecdysozoa</taxon>
        <taxon>Nematoda</taxon>
        <taxon>Chromadorea</taxon>
        <taxon>Rhabditida</taxon>
        <taxon>Spirurina</taxon>
        <taxon>Dracunculoidea</taxon>
        <taxon>Dracunculidae</taxon>
        <taxon>Dracunculus</taxon>
    </lineage>
</organism>
<keyword evidence="6" id="KW-1185">Reference proteome</keyword>
<dbReference type="PROSITE" id="PS51670">
    <property type="entry name" value="SHKT"/>
    <property type="match status" value="1"/>
</dbReference>
<evidence type="ECO:0000313" key="6">
    <source>
        <dbReference type="Proteomes" id="UP000274756"/>
    </source>
</evidence>
<dbReference type="Proteomes" id="UP000274756">
    <property type="component" value="Unassembled WGS sequence"/>
</dbReference>
<comment type="caution">
    <text evidence="1">Lacks conserved residue(s) required for the propagation of feature annotation.</text>
</comment>
<dbReference type="EMBL" id="UYYG01000349">
    <property type="protein sequence ID" value="VDN54192.1"/>
    <property type="molecule type" value="Genomic_DNA"/>
</dbReference>
<gene>
    <name evidence="4" type="ORF">DME_LOCUS4165</name>
</gene>
<evidence type="ECO:0000313" key="4">
    <source>
        <dbReference type="EMBL" id="VDN54192.1"/>
    </source>
</evidence>
<reference evidence="4 6" key="2">
    <citation type="submission" date="2018-11" db="EMBL/GenBank/DDBJ databases">
        <authorList>
            <consortium name="Pathogen Informatics"/>
        </authorList>
    </citation>
    <scope>NUCLEOTIDE SEQUENCE [LARGE SCALE GENOMIC DNA]</scope>
</reference>
<keyword evidence="2" id="KW-1133">Transmembrane helix</keyword>
<evidence type="ECO:0000256" key="1">
    <source>
        <dbReference type="PROSITE-ProRule" id="PRU01005"/>
    </source>
</evidence>
<sequence>MLLTEIIIRKCDFAFFLIIVTNRFYSFFVNFFVVSHSFSQLLLIHLSFDSNVGAKECDKQHTCYQHYMKVLSIKNRRASAEFDHYKVSENCKKYPKLAEELCPHSCALCCKTKEYRCNNIADCNGITRAMCQTPTLFEALLKMCPQTCGLCHMAGAGNRCPNTLKECDILVRLAGCNDTIKAFCQESCHSLDCLKCKLLLRSQYSYLCVGLYGTVYANQCRFICSFCNGGMEKNIFFTGLNLEIKFILNPIFK</sequence>
<protein>
    <submittedName>
        <fullName evidence="7">ShKT domain-containing protein</fullName>
    </submittedName>
</protein>
<name>A0A0N4URS7_DRAME</name>
<evidence type="ECO:0000256" key="2">
    <source>
        <dbReference type="SAM" id="Phobius"/>
    </source>
</evidence>
<evidence type="ECO:0000259" key="3">
    <source>
        <dbReference type="PROSITE" id="PS51670"/>
    </source>
</evidence>
<keyword evidence="2" id="KW-0812">Transmembrane</keyword>
<evidence type="ECO:0000313" key="5">
    <source>
        <dbReference type="Proteomes" id="UP000038040"/>
    </source>
</evidence>
<dbReference type="InterPro" id="IPR003582">
    <property type="entry name" value="ShKT_dom"/>
</dbReference>
<reference evidence="7" key="1">
    <citation type="submission" date="2017-02" db="UniProtKB">
        <authorList>
            <consortium name="WormBaseParasite"/>
        </authorList>
    </citation>
    <scope>IDENTIFICATION</scope>
</reference>
<keyword evidence="2" id="KW-0472">Membrane</keyword>
<proteinExistence type="predicted"/>
<dbReference type="Proteomes" id="UP000038040">
    <property type="component" value="Unplaced"/>
</dbReference>
<accession>A0A0N4URS7</accession>
<dbReference type="Pfam" id="PF01549">
    <property type="entry name" value="ShK"/>
    <property type="match status" value="3"/>
</dbReference>
<dbReference type="AlphaFoldDB" id="A0A0N4URS7"/>
<dbReference type="WBParaSite" id="DME_0001075901-mRNA-1">
    <property type="protein sequence ID" value="DME_0001075901-mRNA-1"/>
    <property type="gene ID" value="DME_0001075901"/>
</dbReference>
<evidence type="ECO:0000313" key="7">
    <source>
        <dbReference type="WBParaSite" id="DME_0001075901-mRNA-1"/>
    </source>
</evidence>
<feature type="domain" description="ShKT" evidence="3">
    <location>
        <begin position="160"/>
        <end position="196"/>
    </location>
</feature>